<evidence type="ECO:0000259" key="1">
    <source>
        <dbReference type="SMART" id="SM00829"/>
    </source>
</evidence>
<dbReference type="SMART" id="SM00829">
    <property type="entry name" value="PKS_ER"/>
    <property type="match status" value="1"/>
</dbReference>
<sequence length="355" mass="37478">MTFGSLRSNSPKDDERNPILRSLAYVIDSPGRLTEPITRAAARPRAGEVLLRIHATSVNYKDYLGVVTGELPDLTWPRVPFVDASAEVVELGADVTNVAVGDRVIPSFFPRWQAGDPTADGLSLIHGDQVDGMLQTHVCVSSACLVPAPAHLSDVEVSTLGCAGVTAWRAFSKANVKPGYSVVIQGTGGVSLFALGFAKMAGATVILTSSSDSKLDRGRELGADHTINYRRTPEWSAAVVDMTDGRGADVIIDVGGAQTLAQSVRSARIGGHIACAGFVGGRESPAFPNVVVMAKNITVVGSTVGSVEDTADMCRAISAHKFRPSIDRVFPFDEAQEAIDHLLAQGHFGKVSITI</sequence>
<dbReference type="Gene3D" id="3.40.50.720">
    <property type="entry name" value="NAD(P)-binding Rossmann-like Domain"/>
    <property type="match status" value="1"/>
</dbReference>
<comment type="caution">
    <text evidence="2">The sequence shown here is derived from an EMBL/GenBank/DDBJ whole genome shotgun (WGS) entry which is preliminary data.</text>
</comment>
<dbReference type="Gene3D" id="3.90.180.10">
    <property type="entry name" value="Medium-chain alcohol dehydrogenases, catalytic domain"/>
    <property type="match status" value="1"/>
</dbReference>
<dbReference type="InterPro" id="IPR036291">
    <property type="entry name" value="NAD(P)-bd_dom_sf"/>
</dbReference>
<dbReference type="SUPFAM" id="SSF51735">
    <property type="entry name" value="NAD(P)-binding Rossmann-fold domains"/>
    <property type="match status" value="1"/>
</dbReference>
<reference evidence="3" key="1">
    <citation type="journal article" date="2019" name="Int. J. Syst. Evol. Microbiol.">
        <title>The Global Catalogue of Microorganisms (GCM) 10K type strain sequencing project: providing services to taxonomists for standard genome sequencing and annotation.</title>
        <authorList>
            <consortium name="The Broad Institute Genomics Platform"/>
            <consortium name="The Broad Institute Genome Sequencing Center for Infectious Disease"/>
            <person name="Wu L."/>
            <person name="Ma J."/>
        </authorList>
    </citation>
    <scope>NUCLEOTIDE SEQUENCE [LARGE SCALE GENOMIC DNA]</scope>
    <source>
        <strain evidence="3">CCM 7043</strain>
    </source>
</reference>
<dbReference type="InterPro" id="IPR013149">
    <property type="entry name" value="ADH-like_C"/>
</dbReference>
<dbReference type="InterPro" id="IPR052711">
    <property type="entry name" value="Zinc_ADH-like"/>
</dbReference>
<name>A0ABW4F866_9PSEU</name>
<dbReference type="InterPro" id="IPR020843">
    <property type="entry name" value="ER"/>
</dbReference>
<evidence type="ECO:0000313" key="2">
    <source>
        <dbReference type="EMBL" id="MFD1523806.1"/>
    </source>
</evidence>
<dbReference type="SUPFAM" id="SSF50129">
    <property type="entry name" value="GroES-like"/>
    <property type="match status" value="1"/>
</dbReference>
<dbReference type="EMBL" id="JBHUCO010000070">
    <property type="protein sequence ID" value="MFD1523806.1"/>
    <property type="molecule type" value="Genomic_DNA"/>
</dbReference>
<dbReference type="Proteomes" id="UP001597114">
    <property type="component" value="Unassembled WGS sequence"/>
</dbReference>
<keyword evidence="3" id="KW-1185">Reference proteome</keyword>
<organism evidence="2 3">
    <name type="scientific">Pseudonocardia yunnanensis</name>
    <dbReference type="NCBI Taxonomy" id="58107"/>
    <lineage>
        <taxon>Bacteria</taxon>
        <taxon>Bacillati</taxon>
        <taxon>Actinomycetota</taxon>
        <taxon>Actinomycetes</taxon>
        <taxon>Pseudonocardiales</taxon>
        <taxon>Pseudonocardiaceae</taxon>
        <taxon>Pseudonocardia</taxon>
    </lineage>
</organism>
<accession>A0ABW4F866</accession>
<dbReference type="InterPro" id="IPR013154">
    <property type="entry name" value="ADH-like_N"/>
</dbReference>
<feature type="domain" description="Enoyl reductase (ER)" evidence="1">
    <location>
        <begin position="31"/>
        <end position="353"/>
    </location>
</feature>
<dbReference type="RefSeq" id="WP_344720864.1">
    <property type="nucleotide sequence ID" value="NZ_BAAAUS010000007.1"/>
</dbReference>
<evidence type="ECO:0000313" key="3">
    <source>
        <dbReference type="Proteomes" id="UP001597114"/>
    </source>
</evidence>
<protein>
    <submittedName>
        <fullName evidence="2">NAD(P)-dependent alcohol dehydrogenase</fullName>
    </submittedName>
</protein>
<dbReference type="Pfam" id="PF08240">
    <property type="entry name" value="ADH_N"/>
    <property type="match status" value="1"/>
</dbReference>
<dbReference type="PANTHER" id="PTHR45033:SF2">
    <property type="entry name" value="ZINC-TYPE ALCOHOL DEHYDROGENASE-LIKE PROTEIN C1773.06C"/>
    <property type="match status" value="1"/>
</dbReference>
<dbReference type="Pfam" id="PF00107">
    <property type="entry name" value="ADH_zinc_N"/>
    <property type="match status" value="1"/>
</dbReference>
<proteinExistence type="predicted"/>
<gene>
    <name evidence="2" type="ORF">ACFSJD_40415</name>
</gene>
<dbReference type="PANTHER" id="PTHR45033">
    <property type="match status" value="1"/>
</dbReference>
<dbReference type="InterPro" id="IPR011032">
    <property type="entry name" value="GroES-like_sf"/>
</dbReference>
<dbReference type="CDD" id="cd08276">
    <property type="entry name" value="MDR7"/>
    <property type="match status" value="1"/>
</dbReference>